<evidence type="ECO:0000256" key="1">
    <source>
        <dbReference type="SAM" id="Phobius"/>
    </source>
</evidence>
<keyword evidence="1" id="KW-1133">Transmembrane helix</keyword>
<keyword evidence="1" id="KW-0812">Transmembrane</keyword>
<protein>
    <submittedName>
        <fullName evidence="2">Uncharacterized protein</fullName>
    </submittedName>
</protein>
<feature type="non-terminal residue" evidence="2">
    <location>
        <position position="71"/>
    </location>
</feature>
<name>S4NX87_9NEOP</name>
<reference evidence="2" key="1">
    <citation type="journal article" date="2013" name="BMC Genomics">
        <title>Unscrambling butterfly oogenesis.</title>
        <authorList>
            <person name="Carter J.M."/>
            <person name="Baker S.C."/>
            <person name="Pink R."/>
            <person name="Carter D.R."/>
            <person name="Collins A."/>
            <person name="Tomlin J."/>
            <person name="Gibbs M."/>
            <person name="Breuker C.J."/>
        </authorList>
    </citation>
    <scope>NUCLEOTIDE SEQUENCE</scope>
    <source>
        <tissue evidence="2">Ovary</tissue>
    </source>
</reference>
<sequence>MLEDTGTSVFVSRTSALTSVSSDFTDSLAYSMFFTAFWSSLSILLSPFCSESSSGMRFWCGWSERSARSVT</sequence>
<dbReference type="EMBL" id="GAIX01010856">
    <property type="protein sequence ID" value="JAA81704.1"/>
    <property type="molecule type" value="Transcribed_RNA"/>
</dbReference>
<evidence type="ECO:0000313" key="2">
    <source>
        <dbReference type="EMBL" id="JAA81704.1"/>
    </source>
</evidence>
<reference evidence="2" key="2">
    <citation type="submission" date="2013-05" db="EMBL/GenBank/DDBJ databases">
        <authorList>
            <person name="Carter J.-M."/>
            <person name="Baker S.C."/>
            <person name="Pink R."/>
            <person name="Carter D.R.F."/>
            <person name="Collins A."/>
            <person name="Tomlin J."/>
            <person name="Gibbs M."/>
            <person name="Breuker C.J."/>
        </authorList>
    </citation>
    <scope>NUCLEOTIDE SEQUENCE</scope>
    <source>
        <tissue evidence="2">Ovary</tissue>
    </source>
</reference>
<organism evidence="2">
    <name type="scientific">Pararge aegeria</name>
    <name type="common">speckled wood butterfly</name>
    <dbReference type="NCBI Taxonomy" id="116150"/>
    <lineage>
        <taxon>Eukaryota</taxon>
        <taxon>Metazoa</taxon>
        <taxon>Ecdysozoa</taxon>
        <taxon>Arthropoda</taxon>
        <taxon>Hexapoda</taxon>
        <taxon>Insecta</taxon>
        <taxon>Pterygota</taxon>
        <taxon>Neoptera</taxon>
        <taxon>Endopterygota</taxon>
        <taxon>Lepidoptera</taxon>
        <taxon>Glossata</taxon>
        <taxon>Ditrysia</taxon>
        <taxon>Papilionoidea</taxon>
        <taxon>Nymphalidae</taxon>
        <taxon>Satyrinae</taxon>
        <taxon>Satyrini</taxon>
        <taxon>Parargina</taxon>
        <taxon>Pararge</taxon>
    </lineage>
</organism>
<accession>S4NX87</accession>
<proteinExistence type="predicted"/>
<feature type="transmembrane region" description="Helical" evidence="1">
    <location>
        <begin position="28"/>
        <end position="49"/>
    </location>
</feature>
<dbReference type="AlphaFoldDB" id="S4NX87"/>
<keyword evidence="1" id="KW-0472">Membrane</keyword>